<sequence length="277" mass="30764">MSSPRSIQAPELQVSAGRDVAPATVEHARARILDLLATVREPVLSARVRLTRMHNPSVERPALAQATVDVDGRLARAHVAAPTMGEAIGLLRDRLAVQLSRLHRDREARRGRGGAARPHEWRRGDEGLHRPHYVPLPREDRRIVRRKSYPLALESAGEAALELETMDFDFHLFTEIGTREDSVIHRFGAGPYRLAQVHPRPEALAPSDLPMTVLTAPATRMTEEQAVDRLEATGGPFVVYADASTGRGNLLYYRYDGHYGLISPASDRPSAHREPQQ</sequence>
<dbReference type="SUPFAM" id="SSF69754">
    <property type="entry name" value="Ribosome binding protein Y (YfiA homologue)"/>
    <property type="match status" value="1"/>
</dbReference>
<comment type="caution">
    <text evidence="3">The sequence shown here is derived from an EMBL/GenBank/DDBJ whole genome shotgun (WGS) entry which is preliminary data.</text>
</comment>
<feature type="compositionally biased region" description="Basic and acidic residues" evidence="1">
    <location>
        <begin position="117"/>
        <end position="129"/>
    </location>
</feature>
<protein>
    <submittedName>
        <fullName evidence="3">HPF/RaiA family ribosome-associated protein</fullName>
    </submittedName>
</protein>
<feature type="region of interest" description="Disordered" evidence="1">
    <location>
        <begin position="106"/>
        <end position="133"/>
    </location>
</feature>
<dbReference type="PANTHER" id="PTHR33231">
    <property type="entry name" value="30S RIBOSOMAL PROTEIN"/>
    <property type="match status" value="1"/>
</dbReference>
<evidence type="ECO:0000313" key="4">
    <source>
        <dbReference type="Proteomes" id="UP001596435"/>
    </source>
</evidence>
<dbReference type="InterPro" id="IPR032528">
    <property type="entry name" value="Ribosom_S30AE_C"/>
</dbReference>
<feature type="domain" description="Sigma 54 modulation/S30EA ribosomal protein C-terminal" evidence="2">
    <location>
        <begin position="217"/>
        <end position="261"/>
    </location>
</feature>
<dbReference type="Gene3D" id="3.30.160.100">
    <property type="entry name" value="Ribosome hibernation promotion factor-like"/>
    <property type="match status" value="1"/>
</dbReference>
<dbReference type="EMBL" id="JBHTAJ010000007">
    <property type="protein sequence ID" value="MFC7178928.1"/>
    <property type="molecule type" value="Genomic_DNA"/>
</dbReference>
<proteinExistence type="predicted"/>
<dbReference type="InterPro" id="IPR038416">
    <property type="entry name" value="Ribosom_S30AE_C_sf"/>
</dbReference>
<evidence type="ECO:0000313" key="3">
    <source>
        <dbReference type="EMBL" id="MFC7178928.1"/>
    </source>
</evidence>
<dbReference type="RefSeq" id="WP_345704919.1">
    <property type="nucleotide sequence ID" value="NZ_BAABKV010000001.1"/>
</dbReference>
<keyword evidence="4" id="KW-1185">Reference proteome</keyword>
<dbReference type="Gene3D" id="3.30.505.50">
    <property type="entry name" value="Sigma 54 modulation/S30EA ribosomal protein, C-terminal domain"/>
    <property type="match status" value="2"/>
</dbReference>
<evidence type="ECO:0000259" key="2">
    <source>
        <dbReference type="Pfam" id="PF16321"/>
    </source>
</evidence>
<dbReference type="PANTHER" id="PTHR33231:SF1">
    <property type="entry name" value="30S RIBOSOMAL PROTEIN"/>
    <property type="match status" value="1"/>
</dbReference>
<evidence type="ECO:0000256" key="1">
    <source>
        <dbReference type="SAM" id="MobiDB-lite"/>
    </source>
</evidence>
<dbReference type="InterPro" id="IPR050574">
    <property type="entry name" value="HPF/YfiA_ribosome-assoc"/>
</dbReference>
<organism evidence="3 4">
    <name type="scientific">Kitasatospora paranensis</name>
    <dbReference type="NCBI Taxonomy" id="258053"/>
    <lineage>
        <taxon>Bacteria</taxon>
        <taxon>Bacillati</taxon>
        <taxon>Actinomycetota</taxon>
        <taxon>Actinomycetes</taxon>
        <taxon>Kitasatosporales</taxon>
        <taxon>Streptomycetaceae</taxon>
        <taxon>Kitasatospora</taxon>
    </lineage>
</organism>
<gene>
    <name evidence="3" type="ORF">ACFQMG_05040</name>
</gene>
<dbReference type="Pfam" id="PF16321">
    <property type="entry name" value="Ribosom_S30AE_C"/>
    <property type="match status" value="2"/>
</dbReference>
<feature type="domain" description="Sigma 54 modulation/S30EA ribosomal protein C-terminal" evidence="2">
    <location>
        <begin position="139"/>
        <end position="194"/>
    </location>
</feature>
<accession>A0ABW2FVK6</accession>
<dbReference type="InterPro" id="IPR036567">
    <property type="entry name" value="RHF-like"/>
</dbReference>
<name>A0ABW2FVK6_9ACTN</name>
<reference evidence="4" key="1">
    <citation type="journal article" date="2019" name="Int. J. Syst. Evol. Microbiol.">
        <title>The Global Catalogue of Microorganisms (GCM) 10K type strain sequencing project: providing services to taxonomists for standard genome sequencing and annotation.</title>
        <authorList>
            <consortium name="The Broad Institute Genomics Platform"/>
            <consortium name="The Broad Institute Genome Sequencing Center for Infectious Disease"/>
            <person name="Wu L."/>
            <person name="Ma J."/>
        </authorList>
    </citation>
    <scope>NUCLEOTIDE SEQUENCE [LARGE SCALE GENOMIC DNA]</scope>
    <source>
        <strain evidence="4">CGMCC 1.12859</strain>
    </source>
</reference>
<dbReference type="Proteomes" id="UP001596435">
    <property type="component" value="Unassembled WGS sequence"/>
</dbReference>